<feature type="region of interest" description="Disordered" evidence="1">
    <location>
        <begin position="1"/>
        <end position="67"/>
    </location>
</feature>
<feature type="compositionally biased region" description="Basic and acidic residues" evidence="1">
    <location>
        <begin position="1"/>
        <end position="13"/>
    </location>
</feature>
<comment type="caution">
    <text evidence="2">The sequence shown here is derived from an EMBL/GenBank/DDBJ whole genome shotgun (WGS) entry which is preliminary data.</text>
</comment>
<dbReference type="Proteomes" id="UP000265515">
    <property type="component" value="Unassembled WGS sequence"/>
</dbReference>
<reference evidence="2 3" key="1">
    <citation type="journal article" date="2018" name="Cell">
        <title>The Chara Genome: Secondary Complexity and Implications for Plant Terrestrialization.</title>
        <authorList>
            <person name="Nishiyama T."/>
            <person name="Sakayama H."/>
            <person name="Vries J.D."/>
            <person name="Buschmann H."/>
            <person name="Saint-Marcoux D."/>
            <person name="Ullrich K.K."/>
            <person name="Haas F.B."/>
            <person name="Vanderstraeten L."/>
            <person name="Becker D."/>
            <person name="Lang D."/>
            <person name="Vosolsobe S."/>
            <person name="Rombauts S."/>
            <person name="Wilhelmsson P.K.I."/>
            <person name="Janitza P."/>
            <person name="Kern R."/>
            <person name="Heyl A."/>
            <person name="Rumpler F."/>
            <person name="Villalobos L.I.A.C."/>
            <person name="Clay J.M."/>
            <person name="Skokan R."/>
            <person name="Toyoda A."/>
            <person name="Suzuki Y."/>
            <person name="Kagoshima H."/>
            <person name="Schijlen E."/>
            <person name="Tajeshwar N."/>
            <person name="Catarino B."/>
            <person name="Hetherington A.J."/>
            <person name="Saltykova A."/>
            <person name="Bonnot C."/>
            <person name="Breuninger H."/>
            <person name="Symeonidi A."/>
            <person name="Radhakrishnan G.V."/>
            <person name="Van Nieuwerburgh F."/>
            <person name="Deforce D."/>
            <person name="Chang C."/>
            <person name="Karol K.G."/>
            <person name="Hedrich R."/>
            <person name="Ulvskov P."/>
            <person name="Glockner G."/>
            <person name="Delwiche C.F."/>
            <person name="Petrasek J."/>
            <person name="Van de Peer Y."/>
            <person name="Friml J."/>
            <person name="Beilby M."/>
            <person name="Dolan L."/>
            <person name="Kohara Y."/>
            <person name="Sugano S."/>
            <person name="Fujiyama A."/>
            <person name="Delaux P.-M."/>
            <person name="Quint M."/>
            <person name="TheiBen G."/>
            <person name="Hagemann M."/>
            <person name="Harholt J."/>
            <person name="Dunand C."/>
            <person name="Zachgo S."/>
            <person name="Langdale J."/>
            <person name="Maumus F."/>
            <person name="Straeten D.V.D."/>
            <person name="Gould S.B."/>
            <person name="Rensing S.A."/>
        </authorList>
    </citation>
    <scope>NUCLEOTIDE SEQUENCE [LARGE SCALE GENOMIC DNA]</scope>
    <source>
        <strain evidence="2 3">S276</strain>
    </source>
</reference>
<gene>
    <name evidence="2" type="ORF">CBR_g23724</name>
</gene>
<protein>
    <submittedName>
        <fullName evidence="2">Uncharacterized protein</fullName>
    </submittedName>
</protein>
<keyword evidence="3" id="KW-1185">Reference proteome</keyword>
<dbReference type="Gramene" id="GBG77393">
    <property type="protein sequence ID" value="GBG77393"/>
    <property type="gene ID" value="CBR_g23724"/>
</dbReference>
<accession>A0A388L5C2</accession>
<dbReference type="AlphaFoldDB" id="A0A388L5C2"/>
<evidence type="ECO:0000256" key="1">
    <source>
        <dbReference type="SAM" id="MobiDB-lite"/>
    </source>
</evidence>
<organism evidence="2 3">
    <name type="scientific">Chara braunii</name>
    <name type="common">Braun's stonewort</name>
    <dbReference type="NCBI Taxonomy" id="69332"/>
    <lineage>
        <taxon>Eukaryota</taxon>
        <taxon>Viridiplantae</taxon>
        <taxon>Streptophyta</taxon>
        <taxon>Charophyceae</taxon>
        <taxon>Charales</taxon>
        <taxon>Characeae</taxon>
        <taxon>Chara</taxon>
    </lineage>
</organism>
<dbReference type="EMBL" id="BFEA01000266">
    <property type="protein sequence ID" value="GBG77393.1"/>
    <property type="molecule type" value="Genomic_DNA"/>
</dbReference>
<name>A0A388L5C2_CHABU</name>
<proteinExistence type="predicted"/>
<evidence type="ECO:0000313" key="2">
    <source>
        <dbReference type="EMBL" id="GBG77393.1"/>
    </source>
</evidence>
<sequence>MRDRDAAREHSHGDAIALNEAEYEGQEEGGSGRDDDDDIEGDVDVEDDNMEDYEGDGSEDVEDTNVQDSHGRDAFCIGGAHILKFDLHKDQLTFKDYAKLAKSGKEFNLVDSDEDSSDSDLDIGNDLDATGWRGQCVAMDNDVHDPGCRMTQSYNDSDGTARSQGCSNPPPTNSIASVVDRVECTPMDAETGMCRGDEEDEFDIPDQASKLAPGEPIPPNFCADPTTIYFLEDKYAHTSEDKWGHNIIWHEGILESCIQDEEWKMAVRYMPGWRTFDRMAKGTWPKTTEHAILYCVQIENPGQSETVIKAKVKHLFNVLRDNGQLEFSCKFYDLRMSPSRGSIDWKVDHTAKAMEVNASPDVVLLSAPATRDTKAKQRENNEIIFDVKVALIPEYR</sequence>
<evidence type="ECO:0000313" key="3">
    <source>
        <dbReference type="Proteomes" id="UP000265515"/>
    </source>
</evidence>
<feature type="compositionally biased region" description="Acidic residues" evidence="1">
    <location>
        <begin position="34"/>
        <end position="65"/>
    </location>
</feature>